<feature type="region of interest" description="Disordered" evidence="1">
    <location>
        <begin position="35"/>
        <end position="54"/>
    </location>
</feature>
<gene>
    <name evidence="2" type="ORF">ACFFTU_08445</name>
</gene>
<evidence type="ECO:0000313" key="2">
    <source>
        <dbReference type="EMBL" id="MFB9519972.1"/>
    </source>
</evidence>
<protein>
    <submittedName>
        <fullName evidence="2">Uncharacterized protein</fullName>
    </submittedName>
</protein>
<name>A0ABV5P9V7_STRCM</name>
<reference evidence="2 3" key="1">
    <citation type="submission" date="2024-09" db="EMBL/GenBank/DDBJ databases">
        <authorList>
            <person name="Sun Q."/>
            <person name="Mori K."/>
        </authorList>
    </citation>
    <scope>NUCLEOTIDE SEQUENCE [LARGE SCALE GENOMIC DNA]</scope>
    <source>
        <strain evidence="2 3">JCM 4362</strain>
    </source>
</reference>
<feature type="region of interest" description="Disordered" evidence="1">
    <location>
        <begin position="1"/>
        <end position="23"/>
    </location>
</feature>
<dbReference type="Proteomes" id="UP001589718">
    <property type="component" value="Unassembled WGS sequence"/>
</dbReference>
<dbReference type="EMBL" id="JBHMCR010000004">
    <property type="protein sequence ID" value="MFB9519972.1"/>
    <property type="molecule type" value="Genomic_DNA"/>
</dbReference>
<proteinExistence type="predicted"/>
<keyword evidence="3" id="KW-1185">Reference proteome</keyword>
<organism evidence="2 3">
    <name type="scientific">Streptomyces cremeus</name>
    <dbReference type="NCBI Taxonomy" id="66881"/>
    <lineage>
        <taxon>Bacteria</taxon>
        <taxon>Bacillati</taxon>
        <taxon>Actinomycetota</taxon>
        <taxon>Actinomycetes</taxon>
        <taxon>Kitasatosporales</taxon>
        <taxon>Streptomycetaceae</taxon>
        <taxon>Streptomyces</taxon>
    </lineage>
</organism>
<comment type="caution">
    <text evidence="2">The sequence shown here is derived from an EMBL/GenBank/DDBJ whole genome shotgun (WGS) entry which is preliminary data.</text>
</comment>
<evidence type="ECO:0000313" key="3">
    <source>
        <dbReference type="Proteomes" id="UP001589718"/>
    </source>
</evidence>
<feature type="compositionally biased region" description="Basic and acidic residues" evidence="1">
    <location>
        <begin position="1"/>
        <end position="10"/>
    </location>
</feature>
<evidence type="ECO:0000256" key="1">
    <source>
        <dbReference type="SAM" id="MobiDB-lite"/>
    </source>
</evidence>
<sequence length="54" mass="5841">MTRCPSREGNGHQFPDEDESGAHCAEHGVTLLWHGEPITADDLTPAAPPDESEE</sequence>
<accession>A0ABV5P9V7</accession>
<dbReference type="RefSeq" id="WP_345221931.1">
    <property type="nucleotide sequence ID" value="NZ_BAAAXE010000013.1"/>
</dbReference>